<dbReference type="AlphaFoldDB" id="A0A5E5BDZ0"/>
<proteinExistence type="predicted"/>
<sequence length="452" mass="48698">MSMFYLPGVNVNANANVNANVNASVGDQDADLQALDFSDADALRKAHQTLVEQGPPARWKEVLLVAPLSTQCLAALATLHLLRFAATAQQSSTKIPGDLEQAAKTVAEHLSPTGQAELLQSLDANAADDPFAQYLTDRDRRCVAAHVYVIRGKAGCVALLNGAPAEDAGKQAEKDYRQAVTLYLDAGYSHQAGVALRQFGDVTRAIAADLEQAKQPAKATYQRALGAYLDLADIHQGAAQTKDAARARMDAAFVYEKLGRLPEAVHCYTEAEQVCNEADLPDLARDARARADMVNEAALAAPIDEKEQCNRMEQSVQAAALLRKAEDDHRAGQVNLAREAYGEAAEIYKALENWEGAALAFWNADKFAEAGPLFKLANNHISAGDAFAVVGSRMEQKGDFKQAIAFYSEAATAYEAGGMSALQEQYENIVGQMKNRLENEMKGAEDKPPAKS</sequence>
<accession>A0A5E5BDZ0</accession>
<name>A0A5E5BDZ0_9BURK</name>
<dbReference type="SUPFAM" id="SSF48452">
    <property type="entry name" value="TPR-like"/>
    <property type="match status" value="2"/>
</dbReference>
<evidence type="ECO:0008006" key="3">
    <source>
        <dbReference type="Google" id="ProtNLM"/>
    </source>
</evidence>
<dbReference type="RefSeq" id="WP_150810989.1">
    <property type="nucleotide sequence ID" value="NZ_CABPSR010000018.1"/>
</dbReference>
<dbReference type="InterPro" id="IPR011990">
    <property type="entry name" value="TPR-like_helical_dom_sf"/>
</dbReference>
<evidence type="ECO:0000313" key="1">
    <source>
        <dbReference type="EMBL" id="VVE84421.1"/>
    </source>
</evidence>
<evidence type="ECO:0000313" key="2">
    <source>
        <dbReference type="Proteomes" id="UP000335538"/>
    </source>
</evidence>
<dbReference type="Gene3D" id="1.25.40.10">
    <property type="entry name" value="Tetratricopeptide repeat domain"/>
    <property type="match status" value="1"/>
</dbReference>
<organism evidence="1 2">
    <name type="scientific">Pandoraea sputorum</name>
    <dbReference type="NCBI Taxonomy" id="93222"/>
    <lineage>
        <taxon>Bacteria</taxon>
        <taxon>Pseudomonadati</taxon>
        <taxon>Pseudomonadota</taxon>
        <taxon>Betaproteobacteria</taxon>
        <taxon>Burkholderiales</taxon>
        <taxon>Burkholderiaceae</taxon>
        <taxon>Pandoraea</taxon>
    </lineage>
</organism>
<gene>
    <name evidence="1" type="ORF">PSP31121_04754</name>
</gene>
<reference evidence="1 2" key="1">
    <citation type="submission" date="2019-08" db="EMBL/GenBank/DDBJ databases">
        <authorList>
            <person name="Peeters C."/>
        </authorList>
    </citation>
    <scope>NUCLEOTIDE SEQUENCE [LARGE SCALE GENOMIC DNA]</scope>
    <source>
        <strain evidence="1 2">LMG 31121</strain>
    </source>
</reference>
<dbReference type="EMBL" id="CABPSR010000018">
    <property type="protein sequence ID" value="VVE84421.1"/>
    <property type="molecule type" value="Genomic_DNA"/>
</dbReference>
<protein>
    <recommendedName>
        <fullName evidence="3">Tetratricopeptide repeat protein</fullName>
    </recommendedName>
</protein>
<dbReference type="Proteomes" id="UP000335538">
    <property type="component" value="Unassembled WGS sequence"/>
</dbReference>